<evidence type="ECO:0000256" key="12">
    <source>
        <dbReference type="ARBA" id="ARBA00022741"/>
    </source>
</evidence>
<dbReference type="GO" id="GO:0043752">
    <property type="term" value="F:adenosylcobinamide kinase activity"/>
    <property type="evidence" value="ECO:0007669"/>
    <property type="project" value="UniProtKB-EC"/>
</dbReference>
<sequence length="176" mass="18828">MNRIVLITGGARSGKSAFGQNYAESLAAVRLYIATSPPNLDAETAARISRHQAERRGRGWQTVEEEVETAAVIKLAPAGAVILLDCLTMWVSNLQWQGLVADEAGISTCCRDLIAVCREREGAVVLVSGEVGCGIVPEKAAVRMYRDLLGRCNQLIGAAADEVYLVSCGIPQRIKG</sequence>
<comment type="similarity">
    <text evidence="7">Belongs to the CobU/CobP family.</text>
</comment>
<evidence type="ECO:0000256" key="14">
    <source>
        <dbReference type="ARBA" id="ARBA00022840"/>
    </source>
</evidence>
<dbReference type="EC" id="2.7.7.62" evidence="9"/>
<evidence type="ECO:0000256" key="2">
    <source>
        <dbReference type="ARBA" id="ARBA00000711"/>
    </source>
</evidence>
<dbReference type="Pfam" id="PF02283">
    <property type="entry name" value="CobU"/>
    <property type="match status" value="1"/>
</dbReference>
<dbReference type="EMBL" id="UOEX01000260">
    <property type="protein sequence ID" value="VAW38751.1"/>
    <property type="molecule type" value="Genomic_DNA"/>
</dbReference>
<evidence type="ECO:0000256" key="3">
    <source>
        <dbReference type="ARBA" id="ARBA00001522"/>
    </source>
</evidence>
<dbReference type="GO" id="GO:0005524">
    <property type="term" value="F:ATP binding"/>
    <property type="evidence" value="ECO:0007669"/>
    <property type="project" value="UniProtKB-KW"/>
</dbReference>
<dbReference type="PANTHER" id="PTHR34848">
    <property type="match status" value="1"/>
</dbReference>
<protein>
    <recommendedName>
        <fullName evidence="16">Adenosylcobinamide kinase</fullName>
        <ecNumber evidence="8">2.7.1.156</ecNumber>
        <ecNumber evidence="9">2.7.7.62</ecNumber>
    </recommendedName>
    <alternativeName>
        <fullName evidence="17">Adenosylcobinamide-phosphate guanylyltransferase</fullName>
    </alternativeName>
</protein>
<dbReference type="EC" id="2.7.1.156" evidence="8"/>
<comment type="function">
    <text evidence="4">Catalyzes ATP-dependent phosphorylation of adenosylcobinamide and addition of GMP to adenosylcobinamide phosphate.</text>
</comment>
<evidence type="ECO:0000256" key="16">
    <source>
        <dbReference type="ARBA" id="ARBA00029570"/>
    </source>
</evidence>
<evidence type="ECO:0000256" key="6">
    <source>
        <dbReference type="ARBA" id="ARBA00005159"/>
    </source>
</evidence>
<evidence type="ECO:0000256" key="7">
    <source>
        <dbReference type="ARBA" id="ARBA00007490"/>
    </source>
</evidence>
<evidence type="ECO:0000256" key="11">
    <source>
        <dbReference type="ARBA" id="ARBA00022679"/>
    </source>
</evidence>
<dbReference type="AlphaFoldDB" id="A0A3B0V725"/>
<gene>
    <name evidence="18" type="ORF">MNBD_DELTA03-1188</name>
</gene>
<evidence type="ECO:0000256" key="9">
    <source>
        <dbReference type="ARBA" id="ARBA00012523"/>
    </source>
</evidence>
<comment type="catalytic activity">
    <reaction evidence="3">
        <text>adenosylcob(III)inamide + GTP = adenosylcob(III)inamide phosphate + GDP + H(+)</text>
        <dbReference type="Rhea" id="RHEA:15765"/>
        <dbReference type="ChEBI" id="CHEBI:2480"/>
        <dbReference type="ChEBI" id="CHEBI:15378"/>
        <dbReference type="ChEBI" id="CHEBI:37565"/>
        <dbReference type="ChEBI" id="CHEBI:58189"/>
        <dbReference type="ChEBI" id="CHEBI:58502"/>
        <dbReference type="EC" id="2.7.1.156"/>
    </reaction>
</comment>
<comment type="catalytic activity">
    <reaction evidence="1">
        <text>adenosylcob(III)inamide + ATP = adenosylcob(III)inamide phosphate + ADP + H(+)</text>
        <dbReference type="Rhea" id="RHEA:15769"/>
        <dbReference type="ChEBI" id="CHEBI:2480"/>
        <dbReference type="ChEBI" id="CHEBI:15378"/>
        <dbReference type="ChEBI" id="CHEBI:30616"/>
        <dbReference type="ChEBI" id="CHEBI:58502"/>
        <dbReference type="ChEBI" id="CHEBI:456216"/>
        <dbReference type="EC" id="2.7.1.156"/>
    </reaction>
</comment>
<keyword evidence="14" id="KW-0067">ATP-binding</keyword>
<comment type="catalytic activity">
    <reaction evidence="2">
        <text>adenosylcob(III)inamide phosphate + GTP + H(+) = adenosylcob(III)inamide-GDP + diphosphate</text>
        <dbReference type="Rhea" id="RHEA:22712"/>
        <dbReference type="ChEBI" id="CHEBI:15378"/>
        <dbReference type="ChEBI" id="CHEBI:33019"/>
        <dbReference type="ChEBI" id="CHEBI:37565"/>
        <dbReference type="ChEBI" id="CHEBI:58502"/>
        <dbReference type="ChEBI" id="CHEBI:60487"/>
        <dbReference type="EC" id="2.7.7.62"/>
    </reaction>
</comment>
<accession>A0A3B0V725</accession>
<name>A0A3B0V725_9ZZZZ</name>
<evidence type="ECO:0000256" key="15">
    <source>
        <dbReference type="ARBA" id="ARBA00023134"/>
    </source>
</evidence>
<dbReference type="PANTHER" id="PTHR34848:SF1">
    <property type="entry name" value="BIFUNCTIONAL ADENOSYLCOBALAMIN BIOSYNTHESIS PROTEIN COBU"/>
    <property type="match status" value="1"/>
</dbReference>
<evidence type="ECO:0000313" key="18">
    <source>
        <dbReference type="EMBL" id="VAW38751.1"/>
    </source>
</evidence>
<evidence type="ECO:0000256" key="4">
    <source>
        <dbReference type="ARBA" id="ARBA00003889"/>
    </source>
</evidence>
<keyword evidence="12" id="KW-0547">Nucleotide-binding</keyword>
<evidence type="ECO:0000256" key="17">
    <source>
        <dbReference type="ARBA" id="ARBA00030571"/>
    </source>
</evidence>
<keyword evidence="13 18" id="KW-0418">Kinase</keyword>
<organism evidence="18">
    <name type="scientific">hydrothermal vent metagenome</name>
    <dbReference type="NCBI Taxonomy" id="652676"/>
    <lineage>
        <taxon>unclassified sequences</taxon>
        <taxon>metagenomes</taxon>
        <taxon>ecological metagenomes</taxon>
    </lineage>
</organism>
<keyword evidence="15" id="KW-0342">GTP-binding</keyword>
<dbReference type="Gene3D" id="3.40.50.300">
    <property type="entry name" value="P-loop containing nucleotide triphosphate hydrolases"/>
    <property type="match status" value="1"/>
</dbReference>
<evidence type="ECO:0000256" key="10">
    <source>
        <dbReference type="ARBA" id="ARBA00022573"/>
    </source>
</evidence>
<dbReference type="InterPro" id="IPR027417">
    <property type="entry name" value="P-loop_NTPase"/>
</dbReference>
<reference evidence="18" key="1">
    <citation type="submission" date="2018-06" db="EMBL/GenBank/DDBJ databases">
        <authorList>
            <person name="Zhirakovskaya E."/>
        </authorList>
    </citation>
    <scope>NUCLEOTIDE SEQUENCE</scope>
</reference>
<comment type="pathway">
    <text evidence="6">Cofactor biosynthesis; adenosylcobalamin biosynthesis; adenosylcobalamin from cob(II)yrinate a,c-diamide: step 5/7.</text>
</comment>
<dbReference type="NCBIfam" id="NF004469">
    <property type="entry name" value="PRK05800.1"/>
    <property type="match status" value="1"/>
</dbReference>
<evidence type="ECO:0000256" key="1">
    <source>
        <dbReference type="ARBA" id="ARBA00000312"/>
    </source>
</evidence>
<keyword evidence="10" id="KW-0169">Cobalamin biosynthesis</keyword>
<dbReference type="GO" id="GO:0009236">
    <property type="term" value="P:cobalamin biosynthetic process"/>
    <property type="evidence" value="ECO:0007669"/>
    <property type="project" value="UniProtKB-KW"/>
</dbReference>
<proteinExistence type="inferred from homology"/>
<evidence type="ECO:0000256" key="13">
    <source>
        <dbReference type="ARBA" id="ARBA00022777"/>
    </source>
</evidence>
<keyword evidence="18" id="KW-0548">Nucleotidyltransferase</keyword>
<keyword evidence="11 18" id="KW-0808">Transferase</keyword>
<dbReference type="InterPro" id="IPR003203">
    <property type="entry name" value="CobU/CobP"/>
</dbReference>
<dbReference type="GO" id="GO:0005525">
    <property type="term" value="F:GTP binding"/>
    <property type="evidence" value="ECO:0007669"/>
    <property type="project" value="UniProtKB-KW"/>
</dbReference>
<dbReference type="CDD" id="cd00544">
    <property type="entry name" value="CobU"/>
    <property type="match status" value="1"/>
</dbReference>
<evidence type="ECO:0000256" key="5">
    <source>
        <dbReference type="ARBA" id="ARBA00004692"/>
    </source>
</evidence>
<evidence type="ECO:0000256" key="8">
    <source>
        <dbReference type="ARBA" id="ARBA00012016"/>
    </source>
</evidence>
<dbReference type="GO" id="GO:0008820">
    <property type="term" value="F:cobinamide phosphate guanylyltransferase activity"/>
    <property type="evidence" value="ECO:0007669"/>
    <property type="project" value="UniProtKB-EC"/>
</dbReference>
<dbReference type="PIRSF" id="PIRSF006135">
    <property type="entry name" value="CobU"/>
    <property type="match status" value="1"/>
</dbReference>
<dbReference type="SUPFAM" id="SSF52540">
    <property type="entry name" value="P-loop containing nucleoside triphosphate hydrolases"/>
    <property type="match status" value="1"/>
</dbReference>
<comment type="pathway">
    <text evidence="5">Cofactor biosynthesis; adenosylcobalamin biosynthesis; adenosylcobalamin from cob(II)yrinate a,c-diamide: step 6/7.</text>
</comment>